<feature type="coiled-coil region" evidence="1">
    <location>
        <begin position="119"/>
        <end position="146"/>
    </location>
</feature>
<protein>
    <submittedName>
        <fullName evidence="2">CRISPR-associated protein, Csh1 family</fullName>
    </submittedName>
</protein>
<evidence type="ECO:0000256" key="1">
    <source>
        <dbReference type="SAM" id="Coils"/>
    </source>
</evidence>
<dbReference type="NCBIfam" id="TIGR02556">
    <property type="entry name" value="cas_TM1802"/>
    <property type="match status" value="1"/>
</dbReference>
<dbReference type="STRING" id="447595.SAMN05660826_02281"/>
<reference evidence="3" key="1">
    <citation type="submission" date="2016-11" db="EMBL/GenBank/DDBJ databases">
        <authorList>
            <person name="Varghese N."/>
            <person name="Submissions S."/>
        </authorList>
    </citation>
    <scope>NUCLEOTIDE SEQUENCE [LARGE SCALE GENOMIC DNA]</scope>
    <source>
        <strain evidence="3">DSM 18802</strain>
    </source>
</reference>
<keyword evidence="3" id="KW-1185">Reference proteome</keyword>
<dbReference type="Pfam" id="PF09484">
    <property type="entry name" value="Cas_TM1802"/>
    <property type="match status" value="1"/>
</dbReference>
<evidence type="ECO:0000313" key="3">
    <source>
        <dbReference type="Proteomes" id="UP000184375"/>
    </source>
</evidence>
<evidence type="ECO:0000313" key="2">
    <source>
        <dbReference type="EMBL" id="SHM89600.1"/>
    </source>
</evidence>
<accession>A0A1M7MFI9</accession>
<dbReference type="Proteomes" id="UP000184375">
    <property type="component" value="Unassembled WGS sequence"/>
</dbReference>
<name>A0A1M7MFI9_9FIRM</name>
<proteinExistence type="predicted"/>
<dbReference type="NCBIfam" id="TIGR02591">
    <property type="entry name" value="cas_Csh1"/>
    <property type="match status" value="1"/>
</dbReference>
<sequence>MIQMLSAVKEIGRLVIESEGRQLLEVLVEDPNSNGNYKKVIAIVFEKLNEEIKFCGVELEDYESSKIMKYLYRSGAANGADLTPSAKLAKDPGGTFDRKILGWFSILDKRDIKITGEEREFLASIREQLEKNAETIKNEIYRIRNEIPGKTGIFITLKIKEGNKTSYIGDFEVFKKLLIYQVNEKDKRCAASNKVCSICGEKKPVVIGNLNTYAFYTLDKPGYITGGFREDEAWKNFPVCFDCKLALEEGKKYVEQYLSFSFCGIRYYLIPKFIVGVENVSEEILDIFRSSSKLISLRSRVIKSITRDEEDILYYLKDVKDVITVNFLFLQKMNAAERILLLIEDVFPSRIRKIFDAKECIDEIFKDDFTFATVRNFFSKSDPNKKNYDLDGYFLDIVDRIFKNRPVSYHFVLQFMMKKIRSEFVNDNNFYRAVRDGLMVLTFLEKLKLIKMEEKSMEERLFDDLFKKYGSAFETPVKRGLFLLGALAELLLRKQFKERGAKPFIKSLKSLKMDEKDFKALLPKIQNKLEEYDSFDKGKRMLAKEISHYLLSEKEGWNMSVDEMNFYFAAGMNLVDEVAKIIYPEEKPEEISVQQ</sequence>
<keyword evidence="1" id="KW-0175">Coiled coil</keyword>
<gene>
    <name evidence="2" type="ORF">SAMN05660826_02281</name>
</gene>
<dbReference type="InterPro" id="IPR013389">
    <property type="entry name" value="CRISPR-assoc_prot_Cas8b"/>
</dbReference>
<dbReference type="EMBL" id="FRCR01000021">
    <property type="protein sequence ID" value="SHM89600.1"/>
    <property type="molecule type" value="Genomic_DNA"/>
</dbReference>
<organism evidence="2 3">
    <name type="scientific">Caldanaerovirga acetigignens</name>
    <dbReference type="NCBI Taxonomy" id="447595"/>
    <lineage>
        <taxon>Bacteria</taxon>
        <taxon>Bacillati</taxon>
        <taxon>Bacillota</taxon>
        <taxon>Clostridia</taxon>
        <taxon>Thermosediminibacterales</taxon>
        <taxon>Thermosediminibacteraceae</taxon>
        <taxon>Caldanaerovirga</taxon>
    </lineage>
</organism>
<dbReference type="RefSeq" id="WP_198409452.1">
    <property type="nucleotide sequence ID" value="NZ_FRCR01000021.1"/>
</dbReference>
<dbReference type="AlphaFoldDB" id="A0A1M7MFI9"/>
<dbReference type="InterPro" id="IPR013420">
    <property type="entry name" value="CRISPR-assoc_prot_Cas8b/Csh1_C"/>
</dbReference>